<evidence type="ECO:0000313" key="1">
    <source>
        <dbReference type="EMBL" id="KAG5456568.1"/>
    </source>
</evidence>
<evidence type="ECO:0000313" key="2">
    <source>
        <dbReference type="Proteomes" id="UP000673691"/>
    </source>
</evidence>
<gene>
    <name evidence="1" type="ORF">BJ554DRAFT_3664</name>
</gene>
<dbReference type="SUPFAM" id="SSF48208">
    <property type="entry name" value="Six-hairpin glycosidases"/>
    <property type="match status" value="1"/>
</dbReference>
<feature type="non-terminal residue" evidence="1">
    <location>
        <position position="1"/>
    </location>
</feature>
<accession>A0A8H7ZN70</accession>
<dbReference type="AlphaFoldDB" id="A0A8H7ZN70"/>
<comment type="caution">
    <text evidence="1">The sequence shown here is derived from an EMBL/GenBank/DDBJ whole genome shotgun (WGS) entry which is preliminary data.</text>
</comment>
<sequence length="150" mass="17202">MCWVAIDRGLRLADKRSFPAPRKKWYKARDKIYTEIMEKGWSRKLRAFKQAYENEALDAANLVTYDLRRNAPQCSAVVRKAKSGKFVIFIGDPVSRCLLQIMPLCFFIGPSDPRLFWTLEATLKPPHRGGLGEDLSFREPKLAALILTTK</sequence>
<dbReference type="GO" id="GO:0005975">
    <property type="term" value="P:carbohydrate metabolic process"/>
    <property type="evidence" value="ECO:0007669"/>
    <property type="project" value="InterPro"/>
</dbReference>
<name>A0A8H7ZN70_9FUNG</name>
<dbReference type="Proteomes" id="UP000673691">
    <property type="component" value="Unassembled WGS sequence"/>
</dbReference>
<dbReference type="EMBL" id="JAEFCI010011533">
    <property type="protein sequence ID" value="KAG5456568.1"/>
    <property type="molecule type" value="Genomic_DNA"/>
</dbReference>
<dbReference type="OrthoDB" id="406733at2759"/>
<dbReference type="InterPro" id="IPR008928">
    <property type="entry name" value="6-hairpin_glycosidase_sf"/>
</dbReference>
<organism evidence="1 2">
    <name type="scientific">Olpidium bornovanus</name>
    <dbReference type="NCBI Taxonomy" id="278681"/>
    <lineage>
        <taxon>Eukaryota</taxon>
        <taxon>Fungi</taxon>
        <taxon>Fungi incertae sedis</taxon>
        <taxon>Olpidiomycota</taxon>
        <taxon>Olpidiomycotina</taxon>
        <taxon>Olpidiomycetes</taxon>
        <taxon>Olpidiales</taxon>
        <taxon>Olpidiaceae</taxon>
        <taxon>Olpidium</taxon>
    </lineage>
</organism>
<keyword evidence="2" id="KW-1185">Reference proteome</keyword>
<proteinExistence type="predicted"/>
<reference evidence="1 2" key="1">
    <citation type="journal article" name="Sci. Rep.">
        <title>Genome-scale phylogenetic analyses confirm Olpidium as the closest living zoosporic fungus to the non-flagellated, terrestrial fungi.</title>
        <authorList>
            <person name="Chang Y."/>
            <person name="Rochon D."/>
            <person name="Sekimoto S."/>
            <person name="Wang Y."/>
            <person name="Chovatia M."/>
            <person name="Sandor L."/>
            <person name="Salamov A."/>
            <person name="Grigoriev I.V."/>
            <person name="Stajich J.E."/>
            <person name="Spatafora J.W."/>
        </authorList>
    </citation>
    <scope>NUCLEOTIDE SEQUENCE [LARGE SCALE GENOMIC DNA]</scope>
    <source>
        <strain evidence="1">S191</strain>
    </source>
</reference>
<protein>
    <submittedName>
        <fullName evidence="1">Uncharacterized protein</fullName>
    </submittedName>
</protein>